<evidence type="ECO:0000313" key="2">
    <source>
        <dbReference type="EMBL" id="RMT12450.1"/>
    </source>
</evidence>
<evidence type="ECO:0000256" key="1">
    <source>
        <dbReference type="SAM" id="Phobius"/>
    </source>
</evidence>
<organism evidence="2 3">
    <name type="scientific">Pseudomonas amygdali pv. mori</name>
    <dbReference type="NCBI Taxonomy" id="34065"/>
    <lineage>
        <taxon>Bacteria</taxon>
        <taxon>Pseudomonadati</taxon>
        <taxon>Pseudomonadota</taxon>
        <taxon>Gammaproteobacteria</taxon>
        <taxon>Pseudomonadales</taxon>
        <taxon>Pseudomonadaceae</taxon>
        <taxon>Pseudomonas</taxon>
        <taxon>Pseudomonas amygdali</taxon>
    </lineage>
</organism>
<keyword evidence="1" id="KW-1133">Transmembrane helix</keyword>
<keyword evidence="1" id="KW-0812">Transmembrane</keyword>
<protein>
    <submittedName>
        <fullName evidence="2">Uncharacterized protein</fullName>
    </submittedName>
</protein>
<sequence length="383" mass="44074">MERMPSMNGVKSWLTRNWIWLAIAGVMGGLGGKLFYTYAQTFPYVSNKHAAWSSFGSLMAGFFTLTGTVATLATLLFLARQNKEMQKVTQTQMDTLTFERYINHRKLFTEHLRELEVLHKNTFIFRDPSTLYTQIFPDNSPHHCSFTVAPDFDNVGDGVNHIGKLLWHMNRLKTYLDQAEFKEGEADDLAMLLITLSDYICMIEPVVELRDGDVIFKDRFYGFNIYTLDDFIKPCLSICNTILRFTNNPVIEVREFLANSPSRYVREALMWRFLVHPNRTVTKSFSRIKGINVLGFVFFEAQRLRDSTDYLFPNTAKLLNEKFSSADAVNTLTNDSVFDDMLNVLLNEVTIKVQGMDASLKYYNDAAKVRDLLHALISRADNF</sequence>
<feature type="transmembrane region" description="Helical" evidence="1">
    <location>
        <begin position="59"/>
        <end position="79"/>
    </location>
</feature>
<dbReference type="AlphaFoldDB" id="A0A3M5IP67"/>
<proteinExistence type="predicted"/>
<evidence type="ECO:0000313" key="3">
    <source>
        <dbReference type="Proteomes" id="UP000276194"/>
    </source>
</evidence>
<comment type="caution">
    <text evidence="2">The sequence shown here is derived from an EMBL/GenBank/DDBJ whole genome shotgun (WGS) entry which is preliminary data.</text>
</comment>
<accession>A0A3M5IP67</accession>
<gene>
    <name evidence="2" type="ORF">ALP52_00841</name>
</gene>
<name>A0A3M5IP67_PSEA0</name>
<feature type="transmembrane region" description="Helical" evidence="1">
    <location>
        <begin position="20"/>
        <end position="39"/>
    </location>
</feature>
<dbReference type="Proteomes" id="UP000276194">
    <property type="component" value="Unassembled WGS sequence"/>
</dbReference>
<dbReference type="EMBL" id="RBTD01000455">
    <property type="protein sequence ID" value="RMT12450.1"/>
    <property type="molecule type" value="Genomic_DNA"/>
</dbReference>
<reference evidence="2 3" key="1">
    <citation type="submission" date="2018-08" db="EMBL/GenBank/DDBJ databases">
        <title>Recombination of ecologically and evolutionarily significant loci maintains genetic cohesion in the Pseudomonas syringae species complex.</title>
        <authorList>
            <person name="Dillon M."/>
            <person name="Thakur S."/>
            <person name="Almeida R.N.D."/>
            <person name="Weir B.S."/>
            <person name="Guttman D.S."/>
        </authorList>
    </citation>
    <scope>NUCLEOTIDE SEQUENCE [LARGE SCALE GENOMIC DNA]</scope>
    <source>
        <strain evidence="2 3">ICMP 6941</strain>
    </source>
</reference>
<keyword evidence="1" id="KW-0472">Membrane</keyword>